<accession>A0AAP0LFZ8</accession>
<organism evidence="1 2">
    <name type="scientific">Stephania yunnanensis</name>
    <dbReference type="NCBI Taxonomy" id="152371"/>
    <lineage>
        <taxon>Eukaryota</taxon>
        <taxon>Viridiplantae</taxon>
        <taxon>Streptophyta</taxon>
        <taxon>Embryophyta</taxon>
        <taxon>Tracheophyta</taxon>
        <taxon>Spermatophyta</taxon>
        <taxon>Magnoliopsida</taxon>
        <taxon>Ranunculales</taxon>
        <taxon>Menispermaceae</taxon>
        <taxon>Menispermoideae</taxon>
        <taxon>Cissampelideae</taxon>
        <taxon>Stephania</taxon>
    </lineage>
</organism>
<sequence length="195" mass="22681">MRAKWVQQLIQLFFDRSLLARVQTQFFFDRSLARVPEKDKSLEKLERFPKTKRRWISLSKNVNSILKHEWSARWQSFVPDLVSAAKTSYVEWGYDGAVSDVWSSDVIFYALLTSSLPFDDHNLEVLYQKLTWTPSQSRKVNESLVGLQIHHFVGTLSISTRSLEHVHFLTFKGRLLPCLHRARTNCHGNSSEIAT</sequence>
<dbReference type="AlphaFoldDB" id="A0AAP0LFZ8"/>
<proteinExistence type="predicted"/>
<dbReference type="SUPFAM" id="SSF56112">
    <property type="entry name" value="Protein kinase-like (PK-like)"/>
    <property type="match status" value="1"/>
</dbReference>
<protein>
    <submittedName>
        <fullName evidence="1">Uncharacterized protein</fullName>
    </submittedName>
</protein>
<evidence type="ECO:0000313" key="1">
    <source>
        <dbReference type="EMBL" id="KAK9169938.1"/>
    </source>
</evidence>
<evidence type="ECO:0000313" key="2">
    <source>
        <dbReference type="Proteomes" id="UP001420932"/>
    </source>
</evidence>
<gene>
    <name evidence="1" type="ORF">Syun_002078</name>
</gene>
<name>A0AAP0LFZ8_9MAGN</name>
<dbReference type="InterPro" id="IPR011009">
    <property type="entry name" value="Kinase-like_dom_sf"/>
</dbReference>
<dbReference type="Proteomes" id="UP001420932">
    <property type="component" value="Unassembled WGS sequence"/>
</dbReference>
<keyword evidence="2" id="KW-1185">Reference proteome</keyword>
<reference evidence="1 2" key="1">
    <citation type="submission" date="2024-01" db="EMBL/GenBank/DDBJ databases">
        <title>Genome assemblies of Stephania.</title>
        <authorList>
            <person name="Yang L."/>
        </authorList>
    </citation>
    <scope>NUCLEOTIDE SEQUENCE [LARGE SCALE GENOMIC DNA]</scope>
    <source>
        <strain evidence="1">YNDBR</strain>
        <tissue evidence="1">Leaf</tissue>
    </source>
</reference>
<dbReference type="EMBL" id="JBBNAF010000001">
    <property type="protein sequence ID" value="KAK9169938.1"/>
    <property type="molecule type" value="Genomic_DNA"/>
</dbReference>
<dbReference type="Gene3D" id="1.10.510.10">
    <property type="entry name" value="Transferase(Phosphotransferase) domain 1"/>
    <property type="match status" value="1"/>
</dbReference>
<comment type="caution">
    <text evidence="1">The sequence shown here is derived from an EMBL/GenBank/DDBJ whole genome shotgun (WGS) entry which is preliminary data.</text>
</comment>